<organism evidence="3 4">
    <name type="scientific">Novosphingobium fuchskuhlense</name>
    <dbReference type="NCBI Taxonomy" id="1117702"/>
    <lineage>
        <taxon>Bacteria</taxon>
        <taxon>Pseudomonadati</taxon>
        <taxon>Pseudomonadota</taxon>
        <taxon>Alphaproteobacteria</taxon>
        <taxon>Sphingomonadales</taxon>
        <taxon>Sphingomonadaceae</taxon>
        <taxon>Novosphingobium</taxon>
    </lineage>
</organism>
<reference evidence="3 4" key="1">
    <citation type="submission" date="2015-10" db="EMBL/GenBank/DDBJ databases">
        <title>Draft genome sequence of Novosphingobium fuchskuhlense DSM 25065 isolated from a surface water sample of the southwest basin of Lake Grosse Fuchskuhle.</title>
        <authorList>
            <person name="Ruckert C."/>
            <person name="Winkler A."/>
            <person name="Glaeser J."/>
            <person name="Grossart H.-P."/>
            <person name="Kalinowski J."/>
            <person name="Glaeser S."/>
        </authorList>
    </citation>
    <scope>NUCLEOTIDE SEQUENCE [LARGE SCALE GENOMIC DNA]</scope>
    <source>
        <strain evidence="3 4">FNE08-7</strain>
    </source>
</reference>
<evidence type="ECO:0000256" key="2">
    <source>
        <dbReference type="ARBA" id="ARBA00012438"/>
    </source>
</evidence>
<dbReference type="RefSeq" id="WP_067910301.1">
    <property type="nucleotide sequence ID" value="NZ_KQ954245.1"/>
</dbReference>
<name>A0A117UUL0_9SPHN</name>
<dbReference type="CDD" id="cd00082">
    <property type="entry name" value="HisKA"/>
    <property type="match status" value="1"/>
</dbReference>
<dbReference type="AlphaFoldDB" id="A0A117UUL0"/>
<dbReference type="InterPro" id="IPR003661">
    <property type="entry name" value="HisK_dim/P_dom"/>
</dbReference>
<comment type="catalytic activity">
    <reaction evidence="1">
        <text>ATP + protein L-histidine = ADP + protein N-phospho-L-histidine.</text>
        <dbReference type="EC" id="2.7.13.3"/>
    </reaction>
</comment>
<proteinExistence type="predicted"/>
<gene>
    <name evidence="3" type="ORF">AQZ52_10765</name>
</gene>
<dbReference type="EMBL" id="LLZS01000007">
    <property type="protein sequence ID" value="KUR71145.1"/>
    <property type="molecule type" value="Genomic_DNA"/>
</dbReference>
<dbReference type="Gene3D" id="1.10.287.130">
    <property type="match status" value="1"/>
</dbReference>
<dbReference type="GO" id="GO:0000155">
    <property type="term" value="F:phosphorelay sensor kinase activity"/>
    <property type="evidence" value="ECO:0007669"/>
    <property type="project" value="InterPro"/>
</dbReference>
<dbReference type="SUPFAM" id="SSF47384">
    <property type="entry name" value="Homodimeric domain of signal transducing histidine kinase"/>
    <property type="match status" value="1"/>
</dbReference>
<protein>
    <recommendedName>
        <fullName evidence="2">histidine kinase</fullName>
        <ecNumber evidence="2">2.7.13.3</ecNumber>
    </recommendedName>
</protein>
<dbReference type="OrthoDB" id="7510790at2"/>
<evidence type="ECO:0000313" key="4">
    <source>
        <dbReference type="Proteomes" id="UP000058012"/>
    </source>
</evidence>
<dbReference type="Proteomes" id="UP000058012">
    <property type="component" value="Unassembled WGS sequence"/>
</dbReference>
<dbReference type="EC" id="2.7.13.3" evidence="2"/>
<sequence length="81" mass="8824">MADDVTTKVQECLHELRQPLNVIGLATGNLRSALCPGLNAEQAAYLMAKLDRIDEQIARVGTLAEHMTTLVQEDLLAPRPA</sequence>
<keyword evidence="4" id="KW-1185">Reference proteome</keyword>
<evidence type="ECO:0000256" key="1">
    <source>
        <dbReference type="ARBA" id="ARBA00000085"/>
    </source>
</evidence>
<comment type="caution">
    <text evidence="3">The sequence shown here is derived from an EMBL/GenBank/DDBJ whole genome shotgun (WGS) entry which is preliminary data.</text>
</comment>
<evidence type="ECO:0000313" key="3">
    <source>
        <dbReference type="EMBL" id="KUR71145.1"/>
    </source>
</evidence>
<dbReference type="STRING" id="1117702.AQZ52_10765"/>
<accession>A0A117UUL0</accession>
<dbReference type="InterPro" id="IPR036097">
    <property type="entry name" value="HisK_dim/P_sf"/>
</dbReference>